<sequence length="239" mass="27745">MQCLQAADAGLATRELERAAEAAILEDLELTSPVQAAKLWRLPQRLDDGSYNPAWLAARRWRLTAGRFYSVRRVGKHKELAKNWLDHWWYRGQERLNHKINRSHDFEDRVLCKYQRQHGEGVQQVGLFVHPELPWLGASPDGLHLVDEKPLHLIEVKSMRTLLGRRSPAWHQVQGAMAVASAALPIPVHSCKLIDPVETYTVRFEEEWWLRYLQRLKTFYFGTFLPLAAKRVLRKLGRA</sequence>
<accession>A0A812XXF1</accession>
<comment type="caution">
    <text evidence="2">The sequence shown here is derived from an EMBL/GenBank/DDBJ whole genome shotgun (WGS) entry which is preliminary data.</text>
</comment>
<dbReference type="InterPro" id="IPR011604">
    <property type="entry name" value="PDDEXK-like_dom_sf"/>
</dbReference>
<feature type="domain" description="YqaJ viral recombinase" evidence="1">
    <location>
        <begin position="55"/>
        <end position="161"/>
    </location>
</feature>
<dbReference type="Proteomes" id="UP000649617">
    <property type="component" value="Unassembled WGS sequence"/>
</dbReference>
<dbReference type="PANTHER" id="PTHR46609:SF8">
    <property type="entry name" value="YQAJ VIRAL RECOMBINASE DOMAIN-CONTAINING PROTEIN"/>
    <property type="match status" value="1"/>
</dbReference>
<evidence type="ECO:0000259" key="1">
    <source>
        <dbReference type="Pfam" id="PF09588"/>
    </source>
</evidence>
<evidence type="ECO:0000313" key="3">
    <source>
        <dbReference type="Proteomes" id="UP000649617"/>
    </source>
</evidence>
<dbReference type="InterPro" id="IPR019080">
    <property type="entry name" value="YqaJ_viral_recombinase"/>
</dbReference>
<dbReference type="OrthoDB" id="421276at2759"/>
<dbReference type="CDD" id="cd22343">
    <property type="entry name" value="PDDEXK_lambda_exonuclease-like"/>
    <property type="match status" value="1"/>
</dbReference>
<dbReference type="GO" id="GO:0006281">
    <property type="term" value="P:DNA repair"/>
    <property type="evidence" value="ECO:0007669"/>
    <property type="project" value="UniProtKB-ARBA"/>
</dbReference>
<dbReference type="InterPro" id="IPR011335">
    <property type="entry name" value="Restrct_endonuc-II-like"/>
</dbReference>
<dbReference type="PANTHER" id="PTHR46609">
    <property type="entry name" value="EXONUCLEASE, PHAGE-TYPE/RECB, C-TERMINAL DOMAIN-CONTAINING PROTEIN"/>
    <property type="match status" value="1"/>
</dbReference>
<protein>
    <submittedName>
        <fullName evidence="2">NUP98 protein</fullName>
    </submittedName>
</protein>
<gene>
    <name evidence="2" type="primary">NUP98</name>
    <name evidence="2" type="ORF">SPIL2461_LOCUS21803</name>
</gene>
<reference evidence="2" key="1">
    <citation type="submission" date="2021-02" db="EMBL/GenBank/DDBJ databases">
        <authorList>
            <person name="Dougan E. K."/>
            <person name="Rhodes N."/>
            <person name="Thang M."/>
            <person name="Chan C."/>
        </authorList>
    </citation>
    <scope>NUCLEOTIDE SEQUENCE</scope>
</reference>
<dbReference type="Gene3D" id="3.90.320.10">
    <property type="match status" value="1"/>
</dbReference>
<name>A0A812XXF1_SYMPI</name>
<dbReference type="Pfam" id="PF09588">
    <property type="entry name" value="YqaJ"/>
    <property type="match status" value="1"/>
</dbReference>
<dbReference type="EMBL" id="CAJNIZ010046606">
    <property type="protein sequence ID" value="CAE7752360.1"/>
    <property type="molecule type" value="Genomic_DNA"/>
</dbReference>
<dbReference type="AlphaFoldDB" id="A0A812XXF1"/>
<dbReference type="SUPFAM" id="SSF52980">
    <property type="entry name" value="Restriction endonuclease-like"/>
    <property type="match status" value="1"/>
</dbReference>
<dbReference type="InterPro" id="IPR051703">
    <property type="entry name" value="NF-kappa-B_Signaling_Reg"/>
</dbReference>
<organism evidence="2 3">
    <name type="scientific">Symbiodinium pilosum</name>
    <name type="common">Dinoflagellate</name>
    <dbReference type="NCBI Taxonomy" id="2952"/>
    <lineage>
        <taxon>Eukaryota</taxon>
        <taxon>Sar</taxon>
        <taxon>Alveolata</taxon>
        <taxon>Dinophyceae</taxon>
        <taxon>Suessiales</taxon>
        <taxon>Symbiodiniaceae</taxon>
        <taxon>Symbiodinium</taxon>
    </lineage>
</organism>
<keyword evidence="3" id="KW-1185">Reference proteome</keyword>
<evidence type="ECO:0000313" key="2">
    <source>
        <dbReference type="EMBL" id="CAE7752360.1"/>
    </source>
</evidence>
<proteinExistence type="predicted"/>